<evidence type="ECO:0000256" key="1">
    <source>
        <dbReference type="PROSITE-ProRule" id="PRU00042"/>
    </source>
</evidence>
<keyword evidence="1" id="KW-0862">Zinc</keyword>
<sequence length="152" mass="17789">MQSRILHRSTGAKGVKLQRSPSAVQKRRKDGPRCRKRPASPADCRPVWAVEKPYEHSCKICGDRYKRLEHCRRHEQTSHFPVMKSRCEICGKEFPRNDNCIQHYKTHIRFADKKKPRGNENRKYTVEECLLLVQDEKARTKIRQFGLEGSSG</sequence>
<dbReference type="AlphaFoldDB" id="A0A6A6JLX4"/>
<dbReference type="InterPro" id="IPR036236">
    <property type="entry name" value="Znf_C2H2_sf"/>
</dbReference>
<dbReference type="SUPFAM" id="SSF57667">
    <property type="entry name" value="beta-beta-alpha zinc fingers"/>
    <property type="match status" value="1"/>
</dbReference>
<evidence type="ECO:0000313" key="4">
    <source>
        <dbReference type="EMBL" id="KAF2277235.1"/>
    </source>
</evidence>
<dbReference type="GeneID" id="54548694"/>
<protein>
    <recommendedName>
        <fullName evidence="3">C2H2-type domain-containing protein</fullName>
    </recommendedName>
</protein>
<feature type="domain" description="C2H2-type" evidence="3">
    <location>
        <begin position="85"/>
        <end position="107"/>
    </location>
</feature>
<dbReference type="PROSITE" id="PS50157">
    <property type="entry name" value="ZINC_FINGER_C2H2_2"/>
    <property type="match status" value="1"/>
</dbReference>
<keyword evidence="1" id="KW-0479">Metal-binding</keyword>
<evidence type="ECO:0000313" key="5">
    <source>
        <dbReference type="Proteomes" id="UP000800097"/>
    </source>
</evidence>
<organism evidence="4 5">
    <name type="scientific">Westerdykella ornata</name>
    <dbReference type="NCBI Taxonomy" id="318751"/>
    <lineage>
        <taxon>Eukaryota</taxon>
        <taxon>Fungi</taxon>
        <taxon>Dikarya</taxon>
        <taxon>Ascomycota</taxon>
        <taxon>Pezizomycotina</taxon>
        <taxon>Dothideomycetes</taxon>
        <taxon>Pleosporomycetidae</taxon>
        <taxon>Pleosporales</taxon>
        <taxon>Sporormiaceae</taxon>
        <taxon>Westerdykella</taxon>
    </lineage>
</organism>
<name>A0A6A6JLX4_WESOR</name>
<evidence type="ECO:0000256" key="2">
    <source>
        <dbReference type="SAM" id="MobiDB-lite"/>
    </source>
</evidence>
<feature type="compositionally biased region" description="Basic residues" evidence="2">
    <location>
        <begin position="25"/>
        <end position="38"/>
    </location>
</feature>
<dbReference type="Gene3D" id="3.30.160.60">
    <property type="entry name" value="Classic Zinc Finger"/>
    <property type="match status" value="1"/>
</dbReference>
<dbReference type="SMART" id="SM00355">
    <property type="entry name" value="ZnF_C2H2"/>
    <property type="match status" value="2"/>
</dbReference>
<gene>
    <name evidence="4" type="ORF">EI97DRAFT_375628</name>
</gene>
<reference evidence="4" key="1">
    <citation type="journal article" date="2020" name="Stud. Mycol.">
        <title>101 Dothideomycetes genomes: a test case for predicting lifestyles and emergence of pathogens.</title>
        <authorList>
            <person name="Haridas S."/>
            <person name="Albert R."/>
            <person name="Binder M."/>
            <person name="Bloem J."/>
            <person name="Labutti K."/>
            <person name="Salamov A."/>
            <person name="Andreopoulos B."/>
            <person name="Baker S."/>
            <person name="Barry K."/>
            <person name="Bills G."/>
            <person name="Bluhm B."/>
            <person name="Cannon C."/>
            <person name="Castanera R."/>
            <person name="Culley D."/>
            <person name="Daum C."/>
            <person name="Ezra D."/>
            <person name="Gonzalez J."/>
            <person name="Henrissat B."/>
            <person name="Kuo A."/>
            <person name="Liang C."/>
            <person name="Lipzen A."/>
            <person name="Lutzoni F."/>
            <person name="Magnuson J."/>
            <person name="Mondo S."/>
            <person name="Nolan M."/>
            <person name="Ohm R."/>
            <person name="Pangilinan J."/>
            <person name="Park H.-J."/>
            <person name="Ramirez L."/>
            <person name="Alfaro M."/>
            <person name="Sun H."/>
            <person name="Tritt A."/>
            <person name="Yoshinaga Y."/>
            <person name="Zwiers L.-H."/>
            <person name="Turgeon B."/>
            <person name="Goodwin S."/>
            <person name="Spatafora J."/>
            <person name="Crous P."/>
            <person name="Grigoriev I."/>
        </authorList>
    </citation>
    <scope>NUCLEOTIDE SEQUENCE</scope>
    <source>
        <strain evidence="4">CBS 379.55</strain>
    </source>
</reference>
<dbReference type="EMBL" id="ML986491">
    <property type="protein sequence ID" value="KAF2277235.1"/>
    <property type="molecule type" value="Genomic_DNA"/>
</dbReference>
<dbReference type="Proteomes" id="UP000800097">
    <property type="component" value="Unassembled WGS sequence"/>
</dbReference>
<feature type="region of interest" description="Disordered" evidence="2">
    <location>
        <begin position="1"/>
        <end position="40"/>
    </location>
</feature>
<dbReference type="GO" id="GO:0008270">
    <property type="term" value="F:zinc ion binding"/>
    <property type="evidence" value="ECO:0007669"/>
    <property type="project" value="UniProtKB-KW"/>
</dbReference>
<dbReference type="PROSITE" id="PS00028">
    <property type="entry name" value="ZINC_FINGER_C2H2_1"/>
    <property type="match status" value="2"/>
</dbReference>
<accession>A0A6A6JLX4</accession>
<dbReference type="OrthoDB" id="10018191at2759"/>
<evidence type="ECO:0000259" key="3">
    <source>
        <dbReference type="PROSITE" id="PS50157"/>
    </source>
</evidence>
<proteinExistence type="predicted"/>
<dbReference type="RefSeq" id="XP_033654774.1">
    <property type="nucleotide sequence ID" value="XM_033795519.1"/>
</dbReference>
<keyword evidence="1" id="KW-0863">Zinc-finger</keyword>
<dbReference type="InterPro" id="IPR013087">
    <property type="entry name" value="Znf_C2H2_type"/>
</dbReference>
<keyword evidence="5" id="KW-1185">Reference proteome</keyword>